<dbReference type="PaxDb" id="6945-B7PVM0"/>
<dbReference type="EMBL" id="DS800640">
    <property type="protein sequence ID" value="EEC10642.1"/>
    <property type="molecule type" value="Genomic_DNA"/>
</dbReference>
<feature type="region of interest" description="Disordered" evidence="1">
    <location>
        <begin position="1"/>
        <end position="44"/>
    </location>
</feature>
<name>B7PVM0_IXOSC</name>
<dbReference type="VEuPathDB" id="VectorBase:ISCW007814"/>
<feature type="non-terminal residue" evidence="2">
    <location>
        <position position="1"/>
    </location>
</feature>
<dbReference type="AlphaFoldDB" id="B7PVM0"/>
<reference evidence="2 4" key="1">
    <citation type="submission" date="2008-03" db="EMBL/GenBank/DDBJ databases">
        <title>Annotation of Ixodes scapularis.</title>
        <authorList>
            <consortium name="Ixodes scapularis Genome Project Consortium"/>
            <person name="Caler E."/>
            <person name="Hannick L.I."/>
            <person name="Bidwell S."/>
            <person name="Joardar V."/>
            <person name="Thiagarajan M."/>
            <person name="Amedeo P."/>
            <person name="Galinsky K.J."/>
            <person name="Schobel S."/>
            <person name="Inman J."/>
            <person name="Hostetler J."/>
            <person name="Miller J."/>
            <person name="Hammond M."/>
            <person name="Megy K."/>
            <person name="Lawson D."/>
            <person name="Kodira C."/>
            <person name="Sutton G."/>
            <person name="Meyer J."/>
            <person name="Hill C.A."/>
            <person name="Birren B."/>
            <person name="Nene V."/>
            <person name="Collins F."/>
            <person name="Alarcon-Chaidez F."/>
            <person name="Wikel S."/>
            <person name="Strausberg R."/>
        </authorList>
    </citation>
    <scope>NUCLEOTIDE SEQUENCE [LARGE SCALE GENOMIC DNA]</scope>
    <source>
        <strain evidence="4">Wikel</strain>
        <strain evidence="2">Wikel colony</strain>
    </source>
</reference>
<proteinExistence type="predicted"/>
<dbReference type="EMBL" id="ABJB010295223">
    <property type="status" value="NOT_ANNOTATED_CDS"/>
    <property type="molecule type" value="Genomic_DNA"/>
</dbReference>
<dbReference type="EnsemblMetazoa" id="ISCW007814-RA">
    <property type="protein sequence ID" value="ISCW007814-PA"/>
    <property type="gene ID" value="ISCW007814"/>
</dbReference>
<evidence type="ECO:0000256" key="1">
    <source>
        <dbReference type="SAM" id="MobiDB-lite"/>
    </source>
</evidence>
<keyword evidence="4" id="KW-1185">Reference proteome</keyword>
<evidence type="ECO:0000313" key="3">
    <source>
        <dbReference type="EnsemblMetazoa" id="ISCW007814-PA"/>
    </source>
</evidence>
<reference evidence="3" key="2">
    <citation type="submission" date="2020-05" db="UniProtKB">
        <authorList>
            <consortium name="EnsemblMetazoa"/>
        </authorList>
    </citation>
    <scope>IDENTIFICATION</scope>
    <source>
        <strain evidence="3">wikel</strain>
    </source>
</reference>
<feature type="non-terminal residue" evidence="2">
    <location>
        <position position="76"/>
    </location>
</feature>
<gene>
    <name evidence="2" type="ORF">IscW_ISCW007814</name>
</gene>
<feature type="compositionally biased region" description="Polar residues" evidence="1">
    <location>
        <begin position="1"/>
        <end position="19"/>
    </location>
</feature>
<dbReference type="VEuPathDB" id="VectorBase:ISCI007814"/>
<dbReference type="InParanoid" id="B7PVM0"/>
<dbReference type="HOGENOM" id="CLU_2661573_0_0_1"/>
<evidence type="ECO:0000313" key="4">
    <source>
        <dbReference type="Proteomes" id="UP000001555"/>
    </source>
</evidence>
<organism>
    <name type="scientific">Ixodes scapularis</name>
    <name type="common">Black-legged tick</name>
    <name type="synonym">Deer tick</name>
    <dbReference type="NCBI Taxonomy" id="6945"/>
    <lineage>
        <taxon>Eukaryota</taxon>
        <taxon>Metazoa</taxon>
        <taxon>Ecdysozoa</taxon>
        <taxon>Arthropoda</taxon>
        <taxon>Chelicerata</taxon>
        <taxon>Arachnida</taxon>
        <taxon>Acari</taxon>
        <taxon>Parasitiformes</taxon>
        <taxon>Ixodida</taxon>
        <taxon>Ixodoidea</taxon>
        <taxon>Ixodidae</taxon>
        <taxon>Ixodinae</taxon>
        <taxon>Ixodes</taxon>
    </lineage>
</organism>
<dbReference type="Proteomes" id="UP000001555">
    <property type="component" value="Unassembled WGS sequence"/>
</dbReference>
<accession>B7PVM0</accession>
<evidence type="ECO:0000313" key="2">
    <source>
        <dbReference type="EMBL" id="EEC10642.1"/>
    </source>
</evidence>
<protein>
    <submittedName>
        <fullName evidence="2 3">Uncharacterized protein</fullName>
    </submittedName>
</protein>
<sequence>VQFGGATQQSNLRKSNGSKTHIPLRSEATESAGGVMSSVRRADDSWRLSSPSRCLTWARSGSGRISVKKPWPAWRI</sequence>